<organism evidence="1">
    <name type="scientific">Solanum chacoense</name>
    <name type="common">Chaco potato</name>
    <dbReference type="NCBI Taxonomy" id="4108"/>
    <lineage>
        <taxon>Eukaryota</taxon>
        <taxon>Viridiplantae</taxon>
        <taxon>Streptophyta</taxon>
        <taxon>Embryophyta</taxon>
        <taxon>Tracheophyta</taxon>
        <taxon>Spermatophyta</taxon>
        <taxon>Magnoliopsida</taxon>
        <taxon>eudicotyledons</taxon>
        <taxon>Gunneridae</taxon>
        <taxon>Pentapetalae</taxon>
        <taxon>asterids</taxon>
        <taxon>lamiids</taxon>
        <taxon>Solanales</taxon>
        <taxon>Solanaceae</taxon>
        <taxon>Solanoideae</taxon>
        <taxon>Solaneae</taxon>
        <taxon>Solanum</taxon>
    </lineage>
</organism>
<name>A0A0V0HAW0_SOLCH</name>
<dbReference type="AlphaFoldDB" id="A0A0V0HAW0"/>
<reference evidence="1" key="1">
    <citation type="submission" date="2015-12" db="EMBL/GenBank/DDBJ databases">
        <title>Gene expression during late stages of embryo sac development: a critical building block for successful pollen-pistil interactions.</title>
        <authorList>
            <person name="Liu Y."/>
            <person name="Joly V."/>
            <person name="Sabar M."/>
            <person name="Matton D.P."/>
        </authorList>
    </citation>
    <scope>NUCLEOTIDE SEQUENCE</scope>
</reference>
<sequence length="72" mass="8846">MVVFIWFVTYNTTYNTQEKYRVKELVKKREFLLVEGRCSFFVELWTQLLYRVVELYFVKVVVSWRGGLLLDR</sequence>
<protein>
    <submittedName>
        <fullName evidence="1">Putative ovule protein</fullName>
    </submittedName>
</protein>
<proteinExistence type="predicted"/>
<dbReference type="EMBL" id="GEDG01022771">
    <property type="protein sequence ID" value="JAP17242.1"/>
    <property type="molecule type" value="Transcribed_RNA"/>
</dbReference>
<accession>A0A0V0HAW0</accession>
<evidence type="ECO:0000313" key="1">
    <source>
        <dbReference type="EMBL" id="JAP17242.1"/>
    </source>
</evidence>